<keyword evidence="10" id="KW-1185">Reference proteome</keyword>
<dbReference type="InterPro" id="IPR006680">
    <property type="entry name" value="Amidohydro-rel"/>
</dbReference>
<dbReference type="EC" id="3.5.4.2" evidence="2 6"/>
<dbReference type="HAMAP" id="MF_01518">
    <property type="entry name" value="Adenine_deamin"/>
    <property type="match status" value="1"/>
</dbReference>
<evidence type="ECO:0000313" key="10">
    <source>
        <dbReference type="Proteomes" id="UP001148313"/>
    </source>
</evidence>
<dbReference type="InterPro" id="IPR026912">
    <property type="entry name" value="Adenine_deam_C"/>
</dbReference>
<evidence type="ECO:0000256" key="6">
    <source>
        <dbReference type="HAMAP-Rule" id="MF_01518"/>
    </source>
</evidence>
<keyword evidence="3 6" id="KW-0378">Hydrolase</keyword>
<evidence type="ECO:0000256" key="1">
    <source>
        <dbReference type="ARBA" id="ARBA00006773"/>
    </source>
</evidence>
<dbReference type="PANTHER" id="PTHR11113:SF2">
    <property type="entry name" value="ADENINE DEAMINASE"/>
    <property type="match status" value="1"/>
</dbReference>
<dbReference type="Gene3D" id="3.20.20.140">
    <property type="entry name" value="Metal-dependent hydrolases"/>
    <property type="match status" value="1"/>
</dbReference>
<dbReference type="RefSeq" id="WP_271091388.1">
    <property type="nucleotide sequence ID" value="NZ_JAPJZH010000013.1"/>
</dbReference>
<accession>A0ABT4VS83</accession>
<evidence type="ECO:0000259" key="7">
    <source>
        <dbReference type="Pfam" id="PF01979"/>
    </source>
</evidence>
<comment type="similarity">
    <text evidence="1 6">Belongs to the metallo-dependent hydrolases superfamily. Adenine deaminase family.</text>
</comment>
<protein>
    <recommendedName>
        <fullName evidence="2 6">Adenine deaminase</fullName>
        <shortName evidence="6">Adenase</shortName>
        <shortName evidence="6">Adenine aminase</shortName>
        <ecNumber evidence="2 6">3.5.4.2</ecNumber>
    </recommendedName>
</protein>
<evidence type="ECO:0000256" key="3">
    <source>
        <dbReference type="ARBA" id="ARBA00022801"/>
    </source>
</evidence>
<dbReference type="Gene3D" id="2.30.40.10">
    <property type="entry name" value="Urease, subunit C, domain 1"/>
    <property type="match status" value="1"/>
</dbReference>
<evidence type="ECO:0000256" key="5">
    <source>
        <dbReference type="ARBA" id="ARBA00047720"/>
    </source>
</evidence>
<reference evidence="9" key="1">
    <citation type="submission" date="2022-11" db="EMBL/GenBank/DDBJ databases">
        <title>Hoeflea poritis sp. nov., isolated from scleractinian coral Porites lutea.</title>
        <authorList>
            <person name="Zhang G."/>
            <person name="Wei Q."/>
            <person name="Cai L."/>
        </authorList>
    </citation>
    <scope>NUCLEOTIDE SEQUENCE</scope>
    <source>
        <strain evidence="9">E7-10</strain>
    </source>
</reference>
<dbReference type="InterPro" id="IPR011059">
    <property type="entry name" value="Metal-dep_hydrolase_composite"/>
</dbReference>
<feature type="domain" description="Adenine deaminase C-terminal" evidence="8">
    <location>
        <begin position="421"/>
        <end position="577"/>
    </location>
</feature>
<dbReference type="Proteomes" id="UP001148313">
    <property type="component" value="Unassembled WGS sequence"/>
</dbReference>
<dbReference type="SUPFAM" id="SSF51556">
    <property type="entry name" value="Metallo-dependent hydrolases"/>
    <property type="match status" value="1"/>
</dbReference>
<organism evidence="9 10">
    <name type="scientific">Hoeflea poritis</name>
    <dbReference type="NCBI Taxonomy" id="2993659"/>
    <lineage>
        <taxon>Bacteria</taxon>
        <taxon>Pseudomonadati</taxon>
        <taxon>Pseudomonadota</taxon>
        <taxon>Alphaproteobacteria</taxon>
        <taxon>Hyphomicrobiales</taxon>
        <taxon>Rhizobiaceae</taxon>
        <taxon>Hoeflea</taxon>
    </lineage>
</organism>
<gene>
    <name evidence="6" type="primary">ade</name>
    <name evidence="9" type="ORF">OOZ53_19510</name>
</gene>
<evidence type="ECO:0000313" key="9">
    <source>
        <dbReference type="EMBL" id="MDA4847558.1"/>
    </source>
</evidence>
<keyword evidence="4 6" id="KW-0464">Manganese</keyword>
<sequence>MARDGNLNDPALRARAVEAAQGKCPFDLLIENVHVLDMVTGRERRADIGIVGPLIGSVLPPSAELDAVTRIDGEGAFAVPGLIDTHMHIESSMVTPAEYAAAVLPRGVTTAVWDPHEFANACGVSGVEFAIQATGDLPLRVLTLAPTCVPSAPGYESCGGDFGPETVARLLKRPDISGAAELMTMQPLLNGDPRVAGIANAAVASGKLVCGHARGLSGGNLAAYAAAGVESDHELTSAADLLARLEAGMTVELRGSHEHLLPELAQALVSLGHMPQTVTLCTDDVFPDDLYAHGGLDRVLRLLMAHGLPAALAYRAATLNAAGRLGRADLGLLAPGRRADVVLIPDLREVSAKLVLADGKPVAQSGTLEAAMPTTRVPQEMNDTVRLPELAASDFEIAAEGSRATIATLSKPRFPVWSRRDVAVTGGRLELPDDMLRMAVANRYGRATPVRVAFLENWGTWRGAFASTVSHDSHNLTVFGRNPSDMALAANAVRAAGGGLAVASEGRVMAQLELPIAGLVSDRPLEEVADIFSELRQALDALIDWEPPYLVFKALFGASLVCNAGPRLSDVGLVDVFEGRILESCIIDSHDT</sequence>
<evidence type="ECO:0000256" key="4">
    <source>
        <dbReference type="ARBA" id="ARBA00023211"/>
    </source>
</evidence>
<dbReference type="InterPro" id="IPR006679">
    <property type="entry name" value="Adenine_deam"/>
</dbReference>
<evidence type="ECO:0000256" key="2">
    <source>
        <dbReference type="ARBA" id="ARBA00012782"/>
    </source>
</evidence>
<proteinExistence type="inferred from homology"/>
<comment type="catalytic activity">
    <reaction evidence="5 6">
        <text>adenine + H2O + H(+) = hypoxanthine + NH4(+)</text>
        <dbReference type="Rhea" id="RHEA:23688"/>
        <dbReference type="ChEBI" id="CHEBI:15377"/>
        <dbReference type="ChEBI" id="CHEBI:15378"/>
        <dbReference type="ChEBI" id="CHEBI:16708"/>
        <dbReference type="ChEBI" id="CHEBI:17368"/>
        <dbReference type="ChEBI" id="CHEBI:28938"/>
        <dbReference type="EC" id="3.5.4.2"/>
    </reaction>
</comment>
<dbReference type="Pfam" id="PF01979">
    <property type="entry name" value="Amidohydro_1"/>
    <property type="match status" value="1"/>
</dbReference>
<dbReference type="PANTHER" id="PTHR11113">
    <property type="entry name" value="N-ACETYLGLUCOSAMINE-6-PHOSPHATE DEACETYLASE"/>
    <property type="match status" value="1"/>
</dbReference>
<dbReference type="EMBL" id="JAPJZH010000013">
    <property type="protein sequence ID" value="MDA4847558.1"/>
    <property type="molecule type" value="Genomic_DNA"/>
</dbReference>
<name>A0ABT4VS83_9HYPH</name>
<comment type="cofactor">
    <cofactor evidence="6">
        <name>Mn(2+)</name>
        <dbReference type="ChEBI" id="CHEBI:29035"/>
    </cofactor>
</comment>
<dbReference type="InterPro" id="IPR032466">
    <property type="entry name" value="Metal_Hydrolase"/>
</dbReference>
<dbReference type="Pfam" id="PF13382">
    <property type="entry name" value="Adenine_deam_C"/>
    <property type="match status" value="1"/>
</dbReference>
<feature type="domain" description="Amidohydrolase-related" evidence="7">
    <location>
        <begin position="78"/>
        <end position="360"/>
    </location>
</feature>
<evidence type="ECO:0000259" key="8">
    <source>
        <dbReference type="Pfam" id="PF13382"/>
    </source>
</evidence>
<comment type="caution">
    <text evidence="9">The sequence shown here is derived from an EMBL/GenBank/DDBJ whole genome shotgun (WGS) entry which is preliminary data.</text>
</comment>
<dbReference type="SUPFAM" id="SSF51338">
    <property type="entry name" value="Composite domain of metallo-dependent hydrolases"/>
    <property type="match status" value="1"/>
</dbReference>